<gene>
    <name evidence="2" type="ORF">A0H81_14639</name>
</gene>
<evidence type="ECO:0000313" key="2">
    <source>
        <dbReference type="EMBL" id="OBZ65492.1"/>
    </source>
</evidence>
<reference evidence="2 3" key="1">
    <citation type="submission" date="2016-03" db="EMBL/GenBank/DDBJ databases">
        <title>Whole genome sequencing of Grifola frondosa 9006-11.</title>
        <authorList>
            <person name="Min B."/>
            <person name="Park H."/>
            <person name="Kim J.-G."/>
            <person name="Cho H."/>
            <person name="Oh Y.-L."/>
            <person name="Kong W.-S."/>
            <person name="Choi I.-G."/>
        </authorList>
    </citation>
    <scope>NUCLEOTIDE SEQUENCE [LARGE SCALE GENOMIC DNA]</scope>
    <source>
        <strain evidence="2 3">9006-11</strain>
    </source>
</reference>
<dbReference type="EMBL" id="LUGG01000044">
    <property type="protein sequence ID" value="OBZ65492.1"/>
    <property type="molecule type" value="Genomic_DNA"/>
</dbReference>
<name>A0A1C7LL72_GRIFR</name>
<proteinExistence type="predicted"/>
<dbReference type="Proteomes" id="UP000092993">
    <property type="component" value="Unassembled WGS sequence"/>
</dbReference>
<feature type="region of interest" description="Disordered" evidence="1">
    <location>
        <begin position="1"/>
        <end position="66"/>
    </location>
</feature>
<evidence type="ECO:0000313" key="3">
    <source>
        <dbReference type="Proteomes" id="UP000092993"/>
    </source>
</evidence>
<evidence type="ECO:0000256" key="1">
    <source>
        <dbReference type="SAM" id="MobiDB-lite"/>
    </source>
</evidence>
<organism evidence="2 3">
    <name type="scientific">Grifola frondosa</name>
    <name type="common">Maitake</name>
    <name type="synonym">Polyporus frondosus</name>
    <dbReference type="NCBI Taxonomy" id="5627"/>
    <lineage>
        <taxon>Eukaryota</taxon>
        <taxon>Fungi</taxon>
        <taxon>Dikarya</taxon>
        <taxon>Basidiomycota</taxon>
        <taxon>Agaricomycotina</taxon>
        <taxon>Agaricomycetes</taxon>
        <taxon>Polyporales</taxon>
        <taxon>Grifolaceae</taxon>
        <taxon>Grifola</taxon>
    </lineage>
</organism>
<accession>A0A1C7LL72</accession>
<protein>
    <submittedName>
        <fullName evidence="2">Uncharacterized protein</fullName>
    </submittedName>
</protein>
<feature type="compositionally biased region" description="Basic and acidic residues" evidence="1">
    <location>
        <begin position="1"/>
        <end position="18"/>
    </location>
</feature>
<dbReference type="AlphaFoldDB" id="A0A1C7LL72"/>
<keyword evidence="3" id="KW-1185">Reference proteome</keyword>
<comment type="caution">
    <text evidence="2">The sequence shown here is derived from an EMBL/GenBank/DDBJ whole genome shotgun (WGS) entry which is preliminary data.</text>
</comment>
<sequence>MKNTKQETDATSRRRDDGTGTWDGGGQSGPNYIVAAPPPSASSCHPLPTPDVGSVSPSAKVKHSSPNSEFLLGQAECENVLWSIRTLENGGMP</sequence>